<dbReference type="PANTHER" id="PTHR24410:SF23">
    <property type="entry name" value="BTB DOMAIN-CONTAINING PROTEIN-RELATED"/>
    <property type="match status" value="1"/>
</dbReference>
<dbReference type="PROSITE" id="PS51886">
    <property type="entry name" value="TLDC"/>
    <property type="match status" value="1"/>
</dbReference>
<evidence type="ECO:0000259" key="2">
    <source>
        <dbReference type="PROSITE" id="PS50097"/>
    </source>
</evidence>
<evidence type="ECO:0000256" key="1">
    <source>
        <dbReference type="SAM" id="MobiDB-lite"/>
    </source>
</evidence>
<dbReference type="SMART" id="SM00225">
    <property type="entry name" value="BTB"/>
    <property type="match status" value="1"/>
</dbReference>
<dbReference type="Gene3D" id="1.25.40.420">
    <property type="match status" value="1"/>
</dbReference>
<dbReference type="SMART" id="SM00875">
    <property type="entry name" value="BACK"/>
    <property type="match status" value="1"/>
</dbReference>
<reference evidence="4" key="1">
    <citation type="submission" date="2013-07" db="EMBL/GenBank/DDBJ databases">
        <title>The genome of an arbuscular mycorrhizal fungus provides insights into the evolution of the oldest plant symbiosis.</title>
        <authorList>
            <consortium name="DOE Joint Genome Institute"/>
            <person name="Tisserant E."/>
            <person name="Malbreil M."/>
            <person name="Kuo A."/>
            <person name="Kohler A."/>
            <person name="Symeonidi A."/>
            <person name="Balestrini R."/>
            <person name="Charron P."/>
            <person name="Duensing N."/>
            <person name="Frei-dit-Frey N."/>
            <person name="Gianinazzi-Pearson V."/>
            <person name="Gilbert B."/>
            <person name="Handa Y."/>
            <person name="Hijri M."/>
            <person name="Kaul R."/>
            <person name="Kawaguchi M."/>
            <person name="Krajinski F."/>
            <person name="Lammers P."/>
            <person name="Lapierre D."/>
            <person name="Masclaux F.G."/>
            <person name="Murat C."/>
            <person name="Morin E."/>
            <person name="Ndikumana S."/>
            <person name="Pagni M."/>
            <person name="Petitpierre D."/>
            <person name="Requena N."/>
            <person name="Rosikiewicz P."/>
            <person name="Riley R."/>
            <person name="Saito K."/>
            <person name="San Clemente H."/>
            <person name="Shapiro H."/>
            <person name="van Tuinen D."/>
            <person name="Becard G."/>
            <person name="Bonfante P."/>
            <person name="Paszkowski U."/>
            <person name="Shachar-Hill Y."/>
            <person name="Young J.P."/>
            <person name="Sanders I.R."/>
            <person name="Henrissat B."/>
            <person name="Rensing S.A."/>
            <person name="Grigoriev I.V."/>
            <person name="Corradi N."/>
            <person name="Roux C."/>
            <person name="Martin F."/>
        </authorList>
    </citation>
    <scope>NUCLEOTIDE SEQUENCE</scope>
    <source>
        <strain evidence="4">DAOM 197198</strain>
    </source>
</reference>
<feature type="domain" description="TLDc" evidence="3">
    <location>
        <begin position="292"/>
        <end position="460"/>
    </location>
</feature>
<dbReference type="InterPro" id="IPR000210">
    <property type="entry name" value="BTB/POZ_dom"/>
</dbReference>
<sequence length="530" mass="61940">MSYKFESDAIKAFEQLLLTEIDYNVIINIGEKPNFREFHAHSNILRCRSHHFNKILSVKNIEKKDEKYVIKYPNISPKAFSVIIKYLYTGHINVDDKTGTELLDIMIASDELKLEQLTKLAEDFILENHHQFLRSDPVGTLQIVYYNKSLVNLQEFCLETICFEPKILFNSDKFINLPAPLLEIILKRDDLNLPEIEVWENLIKWGLAQGQTPNQHVSKWSKEYFNHFQRILYKFIPLIRFYEISSDDYFNKVKSFEEILPKELRDDILKFHMVTEYKPTLDKSSQRCPKYSLINQNHIVVFSNWIDKKGKITKYTSKTIPYELNLLYRASRDGGTPEAFHKKCDNKGATIIIIKIKDSEKIIGGYNPFDWDSSNSYKSTTDSFIFSFTDRMNIKTGKLGYSNGTKSIGCYPDYGPVFGGFFYCIDHNTWTINNSDTYTNIDGIPTGNLKTDDYEVFQIVKKKVTKNTLKKKTEIQKNDPDLDDEGNLKADKISEEDREREEKKSSSIISLFKKQNKLEYFNVNVKFYLV</sequence>
<dbReference type="CDD" id="cd18186">
    <property type="entry name" value="BTB_POZ_ZBTB_KLHL-like"/>
    <property type="match status" value="1"/>
</dbReference>
<name>U9U5F6_RHIID</name>
<dbReference type="PANTHER" id="PTHR24410">
    <property type="entry name" value="HL07962P-RELATED"/>
    <property type="match status" value="1"/>
</dbReference>
<dbReference type="SMART" id="SM00584">
    <property type="entry name" value="TLDc"/>
    <property type="match status" value="1"/>
</dbReference>
<dbReference type="VEuPathDB" id="FungiDB:RhiirFUN_002818"/>
<evidence type="ECO:0000259" key="3">
    <source>
        <dbReference type="PROSITE" id="PS51886"/>
    </source>
</evidence>
<dbReference type="Pfam" id="PF00651">
    <property type="entry name" value="BTB"/>
    <property type="match status" value="1"/>
</dbReference>
<gene>
    <name evidence="4" type="ORF">GLOINDRAFT_23713</name>
</gene>
<feature type="region of interest" description="Disordered" evidence="1">
    <location>
        <begin position="477"/>
        <end position="507"/>
    </location>
</feature>
<organism evidence="4">
    <name type="scientific">Rhizophagus irregularis (strain DAOM 181602 / DAOM 197198 / MUCL 43194)</name>
    <name type="common">Arbuscular mycorrhizal fungus</name>
    <name type="synonym">Glomus intraradices</name>
    <dbReference type="NCBI Taxonomy" id="747089"/>
    <lineage>
        <taxon>Eukaryota</taxon>
        <taxon>Fungi</taxon>
        <taxon>Fungi incertae sedis</taxon>
        <taxon>Mucoromycota</taxon>
        <taxon>Glomeromycotina</taxon>
        <taxon>Glomeromycetes</taxon>
        <taxon>Glomerales</taxon>
        <taxon>Glomeraceae</taxon>
        <taxon>Rhizophagus</taxon>
    </lineage>
</organism>
<dbReference type="EMBL" id="KI281837">
    <property type="protein sequence ID" value="ESA15609.1"/>
    <property type="molecule type" value="Genomic_DNA"/>
</dbReference>
<dbReference type="InterPro" id="IPR011333">
    <property type="entry name" value="SKP1/BTB/POZ_sf"/>
</dbReference>
<dbReference type="InterPro" id="IPR006571">
    <property type="entry name" value="TLDc_dom"/>
</dbReference>
<feature type="compositionally biased region" description="Basic and acidic residues" evidence="1">
    <location>
        <begin position="477"/>
        <end position="505"/>
    </location>
</feature>
<protein>
    <recommendedName>
        <fullName evidence="5">Kelch-like protein 17</fullName>
    </recommendedName>
</protein>
<dbReference type="HOGENOM" id="CLU_021542_0_1_1"/>
<evidence type="ECO:0000313" key="4">
    <source>
        <dbReference type="EMBL" id="ESA15609.1"/>
    </source>
</evidence>
<dbReference type="SUPFAM" id="SSF54695">
    <property type="entry name" value="POZ domain"/>
    <property type="match status" value="1"/>
</dbReference>
<dbReference type="PROSITE" id="PS50097">
    <property type="entry name" value="BTB"/>
    <property type="match status" value="1"/>
</dbReference>
<dbReference type="eggNOG" id="KOG2075">
    <property type="taxonomic scope" value="Eukaryota"/>
</dbReference>
<feature type="domain" description="BTB" evidence="2">
    <location>
        <begin position="23"/>
        <end position="96"/>
    </location>
</feature>
<dbReference type="InterPro" id="IPR011705">
    <property type="entry name" value="BACK"/>
</dbReference>
<dbReference type="AlphaFoldDB" id="U9U5F6"/>
<dbReference type="InterPro" id="IPR051481">
    <property type="entry name" value="BTB-POZ/Galectin-3-binding"/>
</dbReference>
<dbReference type="Gene3D" id="3.30.710.10">
    <property type="entry name" value="Potassium Channel Kv1.1, Chain A"/>
    <property type="match status" value="1"/>
</dbReference>
<proteinExistence type="predicted"/>
<accession>U9U5F6</accession>
<dbReference type="Pfam" id="PF07534">
    <property type="entry name" value="TLD"/>
    <property type="match status" value="1"/>
</dbReference>
<evidence type="ECO:0008006" key="5">
    <source>
        <dbReference type="Google" id="ProtNLM"/>
    </source>
</evidence>